<dbReference type="InterPro" id="IPR051492">
    <property type="entry name" value="Dynamin-Rho_GEF"/>
</dbReference>
<dbReference type="SUPFAM" id="SSF48065">
    <property type="entry name" value="DBL homology domain (DH-domain)"/>
    <property type="match status" value="1"/>
</dbReference>
<dbReference type="EMBL" id="JBFXLS010000044">
    <property type="protein sequence ID" value="KAL2824364.1"/>
    <property type="molecule type" value="Genomic_DNA"/>
</dbReference>
<comment type="caution">
    <text evidence="3">The sequence shown here is derived from an EMBL/GenBank/DDBJ whole genome shotgun (WGS) entry which is preliminary data.</text>
</comment>
<dbReference type="PANTHER" id="PTHR22834">
    <property type="entry name" value="NUCLEAR FUSION PROTEIN FUS2"/>
    <property type="match status" value="1"/>
</dbReference>
<name>A0ABR4I9D7_9EURO</name>
<feature type="region of interest" description="Disordered" evidence="1">
    <location>
        <begin position="331"/>
        <end position="383"/>
    </location>
</feature>
<reference evidence="3 4" key="1">
    <citation type="submission" date="2024-07" db="EMBL/GenBank/DDBJ databases">
        <title>Section-level genome sequencing and comparative genomics of Aspergillus sections Usti and Cavernicolus.</title>
        <authorList>
            <consortium name="Lawrence Berkeley National Laboratory"/>
            <person name="Nybo J.L."/>
            <person name="Vesth T.C."/>
            <person name="Theobald S."/>
            <person name="Frisvad J.C."/>
            <person name="Larsen T.O."/>
            <person name="Kjaerboelling I."/>
            <person name="Rothschild-Mancinelli K."/>
            <person name="Lyhne E.K."/>
            <person name="Kogle M.E."/>
            <person name="Barry K."/>
            <person name="Clum A."/>
            <person name="Na H."/>
            <person name="Ledsgaard L."/>
            <person name="Lin J."/>
            <person name="Lipzen A."/>
            <person name="Kuo A."/>
            <person name="Riley R."/>
            <person name="Mondo S."/>
            <person name="LaButti K."/>
            <person name="Haridas S."/>
            <person name="Pangalinan J."/>
            <person name="Salamov A.A."/>
            <person name="Simmons B.A."/>
            <person name="Magnuson J.K."/>
            <person name="Chen J."/>
            <person name="Drula E."/>
            <person name="Henrissat B."/>
            <person name="Wiebenga A."/>
            <person name="Lubbers R.J."/>
            <person name="Gomes A.C."/>
            <person name="Makela M.R."/>
            <person name="Stajich J."/>
            <person name="Grigoriev I.V."/>
            <person name="Mortensen U.H."/>
            <person name="De vries R.P."/>
            <person name="Baker S.E."/>
            <person name="Andersen M.R."/>
        </authorList>
    </citation>
    <scope>NUCLEOTIDE SEQUENCE [LARGE SCALE GENOMIC DNA]</scope>
    <source>
        <strain evidence="3 4">CBS 600.67</strain>
    </source>
</reference>
<protein>
    <recommendedName>
        <fullName evidence="2">DH domain-containing protein</fullName>
    </recommendedName>
</protein>
<keyword evidence="4" id="KW-1185">Reference proteome</keyword>
<dbReference type="Pfam" id="PF00621">
    <property type="entry name" value="RhoGEF"/>
    <property type="match status" value="1"/>
</dbReference>
<feature type="region of interest" description="Disordered" evidence="1">
    <location>
        <begin position="1068"/>
        <end position="1089"/>
    </location>
</feature>
<evidence type="ECO:0000313" key="4">
    <source>
        <dbReference type="Proteomes" id="UP001610335"/>
    </source>
</evidence>
<evidence type="ECO:0000256" key="1">
    <source>
        <dbReference type="SAM" id="MobiDB-lite"/>
    </source>
</evidence>
<gene>
    <name evidence="3" type="ORF">BDW59DRAFT_147545</name>
</gene>
<feature type="region of interest" description="Disordered" evidence="1">
    <location>
        <begin position="440"/>
        <end position="464"/>
    </location>
</feature>
<organism evidence="3 4">
    <name type="scientific">Aspergillus cavernicola</name>
    <dbReference type="NCBI Taxonomy" id="176166"/>
    <lineage>
        <taxon>Eukaryota</taxon>
        <taxon>Fungi</taxon>
        <taxon>Dikarya</taxon>
        <taxon>Ascomycota</taxon>
        <taxon>Pezizomycotina</taxon>
        <taxon>Eurotiomycetes</taxon>
        <taxon>Eurotiomycetidae</taxon>
        <taxon>Eurotiales</taxon>
        <taxon>Aspergillaceae</taxon>
        <taxon>Aspergillus</taxon>
        <taxon>Aspergillus subgen. Nidulantes</taxon>
    </lineage>
</organism>
<dbReference type="InterPro" id="IPR035899">
    <property type="entry name" value="DBL_dom_sf"/>
</dbReference>
<dbReference type="SMART" id="SM00325">
    <property type="entry name" value="RhoGEF"/>
    <property type="match status" value="1"/>
</dbReference>
<feature type="compositionally biased region" description="Polar residues" evidence="1">
    <location>
        <begin position="1072"/>
        <end position="1089"/>
    </location>
</feature>
<dbReference type="Gene3D" id="1.20.900.10">
    <property type="entry name" value="Dbl homology (DH) domain"/>
    <property type="match status" value="1"/>
</dbReference>
<dbReference type="Gene3D" id="1.20.1270.60">
    <property type="entry name" value="Arfaptin homology (AH) domain/BAR domain"/>
    <property type="match status" value="1"/>
</dbReference>
<evidence type="ECO:0000313" key="3">
    <source>
        <dbReference type="EMBL" id="KAL2824364.1"/>
    </source>
</evidence>
<sequence length="1167" mass="130918">MQSLMAISAALERLNHLGTAIQRSSVTSQTTKAREFAETFDLTSFERVAYMSLKTLYPDTSDGLIEQLTRSMMETYSLFLHRRSRKERLKATRSRPRPRPPLRFILEELIGDCDGPNMTDIDLNTSRESESLTDPIPHVALTQPVYAIPQSEPTSLDSQEVKARLKRSLPPSTRSKPISILVNQVGYPRPVKDSLICDWCFGPLMPDSLRGLSWQQHINEDFRPYVCVSEECSQSLPRFASSTEWFQHMISAHGENWHREVHAPSSWVCPLCTDEDAAFLSPESLSEHLKSCHDGIFKEQQIKAIVRQSRFPSPRPKSTCPLCCFPISDEQSTPANQKKDNNNDKLSTGKQYLAKPDDSGPKRVRIGTHQGETGGNSGQTRPGVIVAPDASCPISAKAIATHMTAHLQSIMLFTLRLMSIEGPMDTFPGSQGASIETDYQGSWVSSGPRDLDQAMSEDEEGGYREGVYDSLDPGYGPPSVEAVPDSEYIDWNSIPRSHEDAAEKDDPVGAVTRDTVITTLPSGENESETQGRLLARRRVIKELVDSEYSFAKDIKIVADIYQGAIGTCPDLSSEDMRIIFRNSVRLYDFSFDFQHRLREAANSVYTISGTQDPSTSPAAANELPSADHQISEGSVISELEKDCSTSIGKAFISRTADMTEVYVHYLKHQNAAGEKLQAIEKLSRAATWLKKCPNLYLLLTNPMQRILNYPPLLETLLLFTPTDHADRESLVAAFREATDLVIRVNRAMKQQDLVNRALRGIPRPEIKKQAERLRSTKQIRTPDRDEEYEALVSEFSSKILQIEIMISDVVKDTPVTQGSVNHILDVIAALDAFITLSPGEYPEQEERWTALRITARNISLKTLPEHLEMVQSGIVRPLERLLSLYNGPSLAIAHRDHRLPDYDRYISMKSRGESPGTHITNQAEEFLALDETLKYELPKLYSLTAKLGQECLSRFVQIHKTLLDILRKELEEAVGPFQGDLEKIVDWCRRRQDPQEREVLSLSICNGSLLDRMDSLPSDHLSRGPSIISNSRSEHSSNMLLTVPAQVPYRPESTASADNEPDIFRHPPPSPSATSIQGNMGDNTRTSLEHSSSNNFPFLVHSINQLSDDLGGIRVAGLRYLTYRIGETFEVMDEEGDHWIAKKTDDPTKQLGWIWKGHFELLVEMSS</sequence>
<proteinExistence type="predicted"/>
<dbReference type="Proteomes" id="UP001610335">
    <property type="component" value="Unassembled WGS sequence"/>
</dbReference>
<accession>A0ABR4I9D7</accession>
<dbReference type="PROSITE" id="PS50010">
    <property type="entry name" value="DH_2"/>
    <property type="match status" value="1"/>
</dbReference>
<dbReference type="InterPro" id="IPR000219">
    <property type="entry name" value="DH_dom"/>
</dbReference>
<evidence type="ECO:0000259" key="2">
    <source>
        <dbReference type="PROSITE" id="PS50010"/>
    </source>
</evidence>
<dbReference type="SUPFAM" id="SSF103657">
    <property type="entry name" value="BAR/IMD domain-like"/>
    <property type="match status" value="1"/>
</dbReference>
<dbReference type="InterPro" id="IPR027267">
    <property type="entry name" value="AH/BAR_dom_sf"/>
</dbReference>
<dbReference type="PANTHER" id="PTHR22834:SF20">
    <property type="entry name" value="SH3 DOMAIN-CONTAINING PROTEIN"/>
    <property type="match status" value="1"/>
</dbReference>
<feature type="domain" description="DH" evidence="2">
    <location>
        <begin position="535"/>
        <end position="747"/>
    </location>
</feature>